<dbReference type="PANTHER" id="PTHR30146:SF95">
    <property type="entry name" value="RIBOSE OPERON REPRESSOR"/>
    <property type="match status" value="1"/>
</dbReference>
<dbReference type="InterPro" id="IPR046335">
    <property type="entry name" value="LacI/GalR-like_sensor"/>
</dbReference>
<evidence type="ECO:0000256" key="2">
    <source>
        <dbReference type="ARBA" id="ARBA00023015"/>
    </source>
</evidence>
<dbReference type="CDD" id="cd01392">
    <property type="entry name" value="HTH_LacI"/>
    <property type="match status" value="1"/>
</dbReference>
<reference evidence="6 7" key="1">
    <citation type="submission" date="2019-09" db="EMBL/GenBank/DDBJ databases">
        <title>Whole genome sequences of isolates from the Mars Exploration Rovers.</title>
        <authorList>
            <person name="Seuylemezian A."/>
            <person name="Vaishampayan P."/>
        </authorList>
    </citation>
    <scope>NUCLEOTIDE SEQUENCE [LARGE SCALE GENOMIC DNA]</scope>
    <source>
        <strain evidence="6 7">MER_TA_151</strain>
    </source>
</reference>
<keyword evidence="2" id="KW-0805">Transcription regulation</keyword>
<dbReference type="InterPro" id="IPR028082">
    <property type="entry name" value="Peripla_BP_I"/>
</dbReference>
<keyword evidence="7" id="KW-1185">Reference proteome</keyword>
<dbReference type="GO" id="GO:0000976">
    <property type="term" value="F:transcription cis-regulatory region binding"/>
    <property type="evidence" value="ECO:0007669"/>
    <property type="project" value="TreeGrafter"/>
</dbReference>
<keyword evidence="3" id="KW-0238">DNA-binding</keyword>
<dbReference type="InterPro" id="IPR010982">
    <property type="entry name" value="Lambda_DNA-bd_dom_sf"/>
</dbReference>
<dbReference type="InterPro" id="IPR000843">
    <property type="entry name" value="HTH_LacI"/>
</dbReference>
<dbReference type="SUPFAM" id="SSF53822">
    <property type="entry name" value="Periplasmic binding protein-like I"/>
    <property type="match status" value="1"/>
</dbReference>
<proteinExistence type="predicted"/>
<evidence type="ECO:0000313" key="6">
    <source>
        <dbReference type="EMBL" id="KAA9029989.1"/>
    </source>
</evidence>
<evidence type="ECO:0000256" key="3">
    <source>
        <dbReference type="ARBA" id="ARBA00023125"/>
    </source>
</evidence>
<dbReference type="PROSITE" id="PS50932">
    <property type="entry name" value="HTH_LACI_2"/>
    <property type="match status" value="1"/>
</dbReference>
<dbReference type="GO" id="GO:0003700">
    <property type="term" value="F:DNA-binding transcription factor activity"/>
    <property type="evidence" value="ECO:0007669"/>
    <property type="project" value="TreeGrafter"/>
</dbReference>
<evidence type="ECO:0000313" key="7">
    <source>
        <dbReference type="Proteomes" id="UP000326671"/>
    </source>
</evidence>
<name>A0A5J5I6C4_9BACI</name>
<organism evidence="6 7">
    <name type="scientific">Niallia endozanthoxylica</name>
    <dbReference type="NCBI Taxonomy" id="2036016"/>
    <lineage>
        <taxon>Bacteria</taxon>
        <taxon>Bacillati</taxon>
        <taxon>Bacillota</taxon>
        <taxon>Bacilli</taxon>
        <taxon>Bacillales</taxon>
        <taxon>Bacillaceae</taxon>
        <taxon>Niallia</taxon>
    </lineage>
</organism>
<dbReference type="SUPFAM" id="SSF47413">
    <property type="entry name" value="lambda repressor-like DNA-binding domains"/>
    <property type="match status" value="1"/>
</dbReference>
<keyword evidence="4" id="KW-0804">Transcription</keyword>
<dbReference type="PANTHER" id="PTHR30146">
    <property type="entry name" value="LACI-RELATED TRANSCRIPTIONAL REPRESSOR"/>
    <property type="match status" value="1"/>
</dbReference>
<protein>
    <submittedName>
        <fullName evidence="6">LacI family transcriptional regulator</fullName>
    </submittedName>
</protein>
<dbReference type="OrthoDB" id="9775106at2"/>
<dbReference type="Proteomes" id="UP000326671">
    <property type="component" value="Unassembled WGS sequence"/>
</dbReference>
<dbReference type="Gene3D" id="3.40.50.2300">
    <property type="match status" value="2"/>
</dbReference>
<dbReference type="SMART" id="SM00354">
    <property type="entry name" value="HTH_LACI"/>
    <property type="match status" value="1"/>
</dbReference>
<accession>A0A5J5I6C4</accession>
<feature type="domain" description="HTH lacI-type" evidence="5">
    <location>
        <begin position="5"/>
        <end position="59"/>
    </location>
</feature>
<evidence type="ECO:0000259" key="5">
    <source>
        <dbReference type="PROSITE" id="PS50932"/>
    </source>
</evidence>
<evidence type="ECO:0000256" key="1">
    <source>
        <dbReference type="ARBA" id="ARBA00022491"/>
    </source>
</evidence>
<dbReference type="RefSeq" id="WP_150438508.1">
    <property type="nucleotide sequence ID" value="NZ_VYKL01000007.1"/>
</dbReference>
<comment type="caution">
    <text evidence="6">The sequence shown here is derived from an EMBL/GenBank/DDBJ whole genome shotgun (WGS) entry which is preliminary data.</text>
</comment>
<sequence length="328" mass="37039">MSNGVNAKDVARLAGVSQSSVSRVFFGGASVSEKTRQKVLAAAEELGYIPNEFARSLITNKSKIIGLVMKGIKNPFYPQVLKEFTVAFKKLGYSILFVHTNHDEIQKEDVKMLLHYNVAGVIITDAALSLNLSEDFKKFKIPLVLFNRKVEKQEFFSVCTNNLEASRQIAEFLIQKGCTDMVYISGDRNTSTSLEREKGFFEVVEKHQLPYERYDSDYSYQGGYDTTRLILKKGRIPSAFFVANDIMSFGVLDALREHSIEVPGQVKVVGFDNIDMASWPIYNLTTWEQPISEMVDETVEYMLAEIEEYTGATGNVEIRGKLIKRKTT</sequence>
<dbReference type="EMBL" id="VYKL01000007">
    <property type="protein sequence ID" value="KAA9029989.1"/>
    <property type="molecule type" value="Genomic_DNA"/>
</dbReference>
<gene>
    <name evidence="6" type="ORF">F4V44_03005</name>
</gene>
<dbReference type="Pfam" id="PF00356">
    <property type="entry name" value="LacI"/>
    <property type="match status" value="1"/>
</dbReference>
<dbReference type="Pfam" id="PF13377">
    <property type="entry name" value="Peripla_BP_3"/>
    <property type="match status" value="1"/>
</dbReference>
<dbReference type="Gene3D" id="1.10.260.40">
    <property type="entry name" value="lambda repressor-like DNA-binding domains"/>
    <property type="match status" value="1"/>
</dbReference>
<dbReference type="CDD" id="cd06278">
    <property type="entry name" value="PBP1_LacI-like"/>
    <property type="match status" value="1"/>
</dbReference>
<evidence type="ECO:0000256" key="4">
    <source>
        <dbReference type="ARBA" id="ARBA00023163"/>
    </source>
</evidence>
<keyword evidence="1" id="KW-0678">Repressor</keyword>
<dbReference type="AlphaFoldDB" id="A0A5J5I6C4"/>